<dbReference type="RefSeq" id="WP_007623323.1">
    <property type="nucleotide sequence ID" value="NZ_BAEO01000056.1"/>
</dbReference>
<dbReference type="PROSITE" id="PS50005">
    <property type="entry name" value="TPR"/>
    <property type="match status" value="2"/>
</dbReference>
<dbReference type="InterPro" id="IPR013360">
    <property type="entry name" value="Pilus_4_PilW"/>
</dbReference>
<comment type="caution">
    <text evidence="3">The sequence shown here is derived from an EMBL/GenBank/DDBJ whole genome shotgun (WGS) entry which is preliminary data.</text>
</comment>
<dbReference type="PANTHER" id="PTHR12558">
    <property type="entry name" value="CELL DIVISION CYCLE 16,23,27"/>
    <property type="match status" value="1"/>
</dbReference>
<dbReference type="InterPro" id="IPR036779">
    <property type="entry name" value="LysM_dom_sf"/>
</dbReference>
<dbReference type="Pfam" id="PF01476">
    <property type="entry name" value="LysM"/>
    <property type="match status" value="1"/>
</dbReference>
<evidence type="ECO:0000256" key="1">
    <source>
        <dbReference type="PROSITE-ProRule" id="PRU00339"/>
    </source>
</evidence>
<dbReference type="InterPro" id="IPR018392">
    <property type="entry name" value="LysM"/>
</dbReference>
<proteinExistence type="predicted"/>
<dbReference type="Pfam" id="PF13432">
    <property type="entry name" value="TPR_16"/>
    <property type="match status" value="1"/>
</dbReference>
<protein>
    <submittedName>
        <fullName evidence="3">Type IV pilus assembly protein PilF</fullName>
    </submittedName>
</protein>
<dbReference type="SMART" id="SM00257">
    <property type="entry name" value="LysM"/>
    <property type="match status" value="1"/>
</dbReference>
<name>K6YW14_9ALTE</name>
<organism evidence="3 4">
    <name type="scientific">Paraglaciecola arctica BSs20135</name>
    <dbReference type="NCBI Taxonomy" id="493475"/>
    <lineage>
        <taxon>Bacteria</taxon>
        <taxon>Pseudomonadati</taxon>
        <taxon>Pseudomonadota</taxon>
        <taxon>Gammaproteobacteria</taxon>
        <taxon>Alteromonadales</taxon>
        <taxon>Alteromonadaceae</taxon>
        <taxon>Paraglaciecola</taxon>
    </lineage>
</organism>
<dbReference type="SMART" id="SM00028">
    <property type="entry name" value="TPR"/>
    <property type="match status" value="5"/>
</dbReference>
<dbReference type="EMBL" id="BAEO01000056">
    <property type="protein sequence ID" value="GAC20908.1"/>
    <property type="molecule type" value="Genomic_DNA"/>
</dbReference>
<dbReference type="AlphaFoldDB" id="K6YW14"/>
<dbReference type="PANTHER" id="PTHR12558:SF13">
    <property type="entry name" value="CELL DIVISION CYCLE PROTEIN 27 HOMOLOG"/>
    <property type="match status" value="1"/>
</dbReference>
<dbReference type="PROSITE" id="PS51257">
    <property type="entry name" value="PROKAR_LIPOPROTEIN"/>
    <property type="match status" value="1"/>
</dbReference>
<dbReference type="STRING" id="493475.GARC_3956"/>
<reference evidence="3 4" key="1">
    <citation type="journal article" date="2017" name="Antonie Van Leeuwenhoek">
        <title>Rhizobium rhizosphaerae sp. nov., a novel species isolated from rice rhizosphere.</title>
        <authorList>
            <person name="Zhao J.J."/>
            <person name="Zhang J."/>
            <person name="Zhang R.J."/>
            <person name="Zhang C.W."/>
            <person name="Yin H.Q."/>
            <person name="Zhang X.X."/>
        </authorList>
    </citation>
    <scope>NUCLEOTIDE SEQUENCE [LARGE SCALE GENOMIC DNA]</scope>
    <source>
        <strain evidence="3 4">BSs20135</strain>
    </source>
</reference>
<dbReference type="NCBIfam" id="TIGR02521">
    <property type="entry name" value="type_IV_pilW"/>
    <property type="match status" value="1"/>
</dbReference>
<keyword evidence="4" id="KW-1185">Reference proteome</keyword>
<accession>K6YW14</accession>
<dbReference type="eggNOG" id="COG3063">
    <property type="taxonomic scope" value="Bacteria"/>
</dbReference>
<gene>
    <name evidence="3" type="primary">pilF</name>
    <name evidence="3" type="ORF">GARC_3956</name>
</gene>
<evidence type="ECO:0000313" key="4">
    <source>
        <dbReference type="Proteomes" id="UP000006327"/>
    </source>
</evidence>
<dbReference type="Gene3D" id="3.10.350.10">
    <property type="entry name" value="LysM domain"/>
    <property type="match status" value="1"/>
</dbReference>
<dbReference type="eggNOG" id="COG1388">
    <property type="taxonomic scope" value="Bacteria"/>
</dbReference>
<dbReference type="InterPro" id="IPR011990">
    <property type="entry name" value="TPR-like_helical_dom_sf"/>
</dbReference>
<dbReference type="SUPFAM" id="SSF54106">
    <property type="entry name" value="LysM domain"/>
    <property type="match status" value="1"/>
</dbReference>
<feature type="repeat" description="TPR" evidence="1">
    <location>
        <begin position="39"/>
        <end position="72"/>
    </location>
</feature>
<feature type="domain" description="LysM" evidence="2">
    <location>
        <begin position="389"/>
        <end position="433"/>
    </location>
</feature>
<dbReference type="Pfam" id="PF12895">
    <property type="entry name" value="ANAPC3"/>
    <property type="match status" value="1"/>
</dbReference>
<evidence type="ECO:0000259" key="2">
    <source>
        <dbReference type="PROSITE" id="PS51782"/>
    </source>
</evidence>
<dbReference type="Gene3D" id="1.25.40.10">
    <property type="entry name" value="Tetratricopeptide repeat domain"/>
    <property type="match status" value="1"/>
</dbReference>
<dbReference type="Proteomes" id="UP000006327">
    <property type="component" value="Unassembled WGS sequence"/>
</dbReference>
<dbReference type="OrthoDB" id="9814042at2"/>
<feature type="repeat" description="TPR" evidence="1">
    <location>
        <begin position="73"/>
        <end position="106"/>
    </location>
</feature>
<dbReference type="CDD" id="cd00118">
    <property type="entry name" value="LysM"/>
    <property type="match status" value="1"/>
</dbReference>
<dbReference type="InterPro" id="IPR019734">
    <property type="entry name" value="TPR_rpt"/>
</dbReference>
<dbReference type="SUPFAM" id="SSF81901">
    <property type="entry name" value="HCP-like"/>
    <property type="match status" value="1"/>
</dbReference>
<keyword evidence="1" id="KW-0802">TPR repeat</keyword>
<sequence length="440" mass="48862">MNFILKIISIVFIALIFLSGCTSRSSQNSGQNFDKLEASKTRVSLGLTYLKNGNYSQAKYNLDKGLEFAPRSADANFAMAYYYQSVSELEQAENAYQFAMDLDPKNANIANSYGAFLCQNGDYEKAKTYFLKAVNTSSYVSSAETYENLALCSQNQGRSEDSIQYLRSAVNHQPGRASSLYLLAQSLLDTQQWQEARGILRRYEKVSQISPQSLLMAMKIERGTGNDTAAKGYLDMLVRIFPNDPITKSILTDMQSRPEIVSKTENPPMLKIAAKISPELVASQVTEMATDNTVAVTETETNDSLAIVKDTDIKTDEIVQSNVAATEELSEQVTQATELPTDNTVTETNDSLVIVKDADIKKDEIVKAKVAEKLSQKTEVEPEILDTPDFHVVTKGENLYRISLLYNIKMQRLIEWNDLADASAIYDGKKLSLVAPSVVE</sequence>
<evidence type="ECO:0000313" key="3">
    <source>
        <dbReference type="EMBL" id="GAC20908.1"/>
    </source>
</evidence>
<dbReference type="PROSITE" id="PS51782">
    <property type="entry name" value="LYSM"/>
    <property type="match status" value="1"/>
</dbReference>